<dbReference type="AlphaFoldDB" id="A0A2T5V7S8"/>
<comment type="similarity">
    <text evidence="2 9">Belongs to the NAPRTase family.</text>
</comment>
<dbReference type="NCBIfam" id="NF009131">
    <property type="entry name" value="PRK12484.1"/>
    <property type="match status" value="1"/>
</dbReference>
<feature type="domain" description="Nicotinate/nicotinamide phosphoribosyltransferase" evidence="10">
    <location>
        <begin position="162"/>
        <end position="340"/>
    </location>
</feature>
<keyword evidence="14" id="KW-1185">Reference proteome</keyword>
<dbReference type="UniPathway" id="UPA00253">
    <property type="reaction ID" value="UER00457"/>
</dbReference>
<comment type="PTM">
    <text evidence="9">Transiently phosphorylated on a His residue during the reaction cycle. Phosphorylation strongly increases the affinity for substrates and increases the rate of nicotinate D-ribonucleotide production. Dephosphorylation regenerates the low-affinity form of the enzyme, leading to product release.</text>
</comment>
<dbReference type="PANTHER" id="PTHR11098">
    <property type="entry name" value="NICOTINATE PHOSPHORIBOSYLTRANSFERASE"/>
    <property type="match status" value="1"/>
</dbReference>
<evidence type="ECO:0000256" key="3">
    <source>
        <dbReference type="ARBA" id="ARBA00013236"/>
    </source>
</evidence>
<evidence type="ECO:0000256" key="9">
    <source>
        <dbReference type="RuleBase" id="RU365100"/>
    </source>
</evidence>
<sequence>MRPMADTLSQTDFGHSLLVTDLYQLNMLEAYRSAGMEGTAVFEFFVRRMPKNRGFLMAAGLEQLIGFLLGARVDQAEIDWIRNSDTFSDQLADYLADFRFTGDVDAVPEGTIIFADEPIVRITAPVAEAQLIETRLINFLQFQTLVATKAARMMLAAPGKGIVDFGLRRAHSGESGVLAARAAYLAGFNGTASVPAGRHFDIPLYGTMAHSFVQTFTDEIEAFRAFALARPEQTVFLLDTYETERAAHRLVELAPKLHELGIRLKGVRIDSGDLADHSRKVRKILDDGGLGHLQIVVSGGLDEYELADLTARKAPIDLYGVGTSLVTSDDLPSLDCGYKLKAYEGMARRKLAEGKSYWPGATQVWRSLDEEGRIAGDRITGANETAPGEALLKPILRDGALVEPLPDLAAIRTHAAAELARLPEPLKRLEGTPAYPITVSPALRKLADELLHEPHGRSMEAC</sequence>
<dbReference type="Pfam" id="PF17767">
    <property type="entry name" value="NAPRTase_N"/>
    <property type="match status" value="1"/>
</dbReference>
<evidence type="ECO:0000256" key="1">
    <source>
        <dbReference type="ARBA" id="ARBA00004952"/>
    </source>
</evidence>
<keyword evidence="5 9" id="KW-0436">Ligase</keyword>
<dbReference type="InterPro" id="IPR036068">
    <property type="entry name" value="Nicotinate_pribotase-like_C"/>
</dbReference>
<gene>
    <name evidence="13" type="ORF">C8N35_106194</name>
</gene>
<evidence type="ECO:0000259" key="11">
    <source>
        <dbReference type="Pfam" id="PF17767"/>
    </source>
</evidence>
<organism evidence="13 14">
    <name type="scientific">Breoghania corrubedonensis</name>
    <dbReference type="NCBI Taxonomy" id="665038"/>
    <lineage>
        <taxon>Bacteria</taxon>
        <taxon>Pseudomonadati</taxon>
        <taxon>Pseudomonadota</taxon>
        <taxon>Alphaproteobacteria</taxon>
        <taxon>Hyphomicrobiales</taxon>
        <taxon>Stappiaceae</taxon>
        <taxon>Breoghania</taxon>
    </lineage>
</organism>
<dbReference type="SUPFAM" id="SSF51690">
    <property type="entry name" value="Nicotinate/Quinolinate PRTase C-terminal domain-like"/>
    <property type="match status" value="1"/>
</dbReference>
<dbReference type="InterPro" id="IPR040727">
    <property type="entry name" value="NAPRTase_N"/>
</dbReference>
<dbReference type="InterPro" id="IPR041525">
    <property type="entry name" value="N/Namide_PRibTrfase"/>
</dbReference>
<dbReference type="PIRSF" id="PIRSF000484">
    <property type="entry name" value="NAPRT"/>
    <property type="match status" value="1"/>
</dbReference>
<comment type="function">
    <text evidence="9">Catalyzes the first step in the biosynthesis of NAD from nicotinic acid, the ATP-dependent synthesis of beta-nicotinate D-ribonucleotide from nicotinate and 5-phospho-D-ribose 1-phosphate.</text>
</comment>
<keyword evidence="4" id="KW-0597">Phosphoprotein</keyword>
<dbReference type="FunFam" id="3.20.20.70:FF:000076">
    <property type="entry name" value="Nicotinate phosphoribosyltransferase"/>
    <property type="match status" value="1"/>
</dbReference>
<evidence type="ECO:0000259" key="12">
    <source>
        <dbReference type="Pfam" id="PF17956"/>
    </source>
</evidence>
<dbReference type="InterPro" id="IPR006405">
    <property type="entry name" value="Nic_PRibTrfase_pncB"/>
</dbReference>
<dbReference type="Pfam" id="PF17956">
    <property type="entry name" value="NAPRTase_C"/>
    <property type="match status" value="1"/>
</dbReference>
<feature type="domain" description="Nicotinate phosphoribosyltransferase N-terminal" evidence="11">
    <location>
        <begin position="18"/>
        <end position="140"/>
    </location>
</feature>
<comment type="pathway">
    <text evidence="1 9">Cofactor biosynthesis; NAD(+) biosynthesis; nicotinate D-ribonucleotide from nicotinate: step 1/1.</text>
</comment>
<accession>A0A2T5V7S8</accession>
<evidence type="ECO:0000256" key="7">
    <source>
        <dbReference type="ARBA" id="ARBA00022679"/>
    </source>
</evidence>
<evidence type="ECO:0000259" key="10">
    <source>
        <dbReference type="Pfam" id="PF04095"/>
    </source>
</evidence>
<comment type="caution">
    <text evidence="13">The sequence shown here is derived from an EMBL/GenBank/DDBJ whole genome shotgun (WGS) entry which is preliminary data.</text>
</comment>
<evidence type="ECO:0000313" key="14">
    <source>
        <dbReference type="Proteomes" id="UP000244081"/>
    </source>
</evidence>
<keyword evidence="13" id="KW-0328">Glycosyltransferase</keyword>
<dbReference type="GO" id="GO:0005829">
    <property type="term" value="C:cytosol"/>
    <property type="evidence" value="ECO:0007669"/>
    <property type="project" value="TreeGrafter"/>
</dbReference>
<dbReference type="GO" id="GO:0034355">
    <property type="term" value="P:NAD+ biosynthetic process via the salvage pathway"/>
    <property type="evidence" value="ECO:0007669"/>
    <property type="project" value="TreeGrafter"/>
</dbReference>
<protein>
    <recommendedName>
        <fullName evidence="3 9">Nicotinate phosphoribosyltransferase</fullName>
        <ecNumber evidence="3 9">6.3.4.21</ecNumber>
    </recommendedName>
</protein>
<dbReference type="NCBIfam" id="NF006696">
    <property type="entry name" value="PRK09243.1-3"/>
    <property type="match status" value="1"/>
</dbReference>
<dbReference type="NCBIfam" id="TIGR01513">
    <property type="entry name" value="NAPRTase_put"/>
    <property type="match status" value="1"/>
</dbReference>
<comment type="catalytic activity">
    <reaction evidence="8 9">
        <text>5-phospho-alpha-D-ribose 1-diphosphate + nicotinate + ATP + H2O = nicotinate beta-D-ribonucleotide + ADP + phosphate + diphosphate</text>
        <dbReference type="Rhea" id="RHEA:36163"/>
        <dbReference type="ChEBI" id="CHEBI:15377"/>
        <dbReference type="ChEBI" id="CHEBI:30616"/>
        <dbReference type="ChEBI" id="CHEBI:32544"/>
        <dbReference type="ChEBI" id="CHEBI:33019"/>
        <dbReference type="ChEBI" id="CHEBI:43474"/>
        <dbReference type="ChEBI" id="CHEBI:57502"/>
        <dbReference type="ChEBI" id="CHEBI:58017"/>
        <dbReference type="ChEBI" id="CHEBI:456216"/>
        <dbReference type="EC" id="6.3.4.21"/>
    </reaction>
</comment>
<evidence type="ECO:0000313" key="13">
    <source>
        <dbReference type="EMBL" id="PTW59809.1"/>
    </source>
</evidence>
<dbReference type="SUPFAM" id="SSF54675">
    <property type="entry name" value="Nicotinate/Quinolinate PRTase N-terminal domain-like"/>
    <property type="match status" value="1"/>
</dbReference>
<dbReference type="EC" id="6.3.4.21" evidence="3 9"/>
<dbReference type="Gene3D" id="3.20.140.10">
    <property type="entry name" value="nicotinate phosphoribosyltransferase"/>
    <property type="match status" value="2"/>
</dbReference>
<reference evidence="13 14" key="1">
    <citation type="submission" date="2018-04" db="EMBL/GenBank/DDBJ databases">
        <title>Genomic Encyclopedia of Archaeal and Bacterial Type Strains, Phase II (KMG-II): from individual species to whole genera.</title>
        <authorList>
            <person name="Goeker M."/>
        </authorList>
    </citation>
    <scope>NUCLEOTIDE SEQUENCE [LARGE SCALE GENOMIC DNA]</scope>
    <source>
        <strain evidence="13 14">DSM 23382</strain>
    </source>
</reference>
<feature type="domain" description="Nicotinate phosphoribosyltransferase C-terminal" evidence="12">
    <location>
        <begin position="389"/>
        <end position="446"/>
    </location>
</feature>
<evidence type="ECO:0000256" key="4">
    <source>
        <dbReference type="ARBA" id="ARBA00022553"/>
    </source>
</evidence>
<name>A0A2T5V7S8_9HYPH</name>
<dbReference type="EMBL" id="QAYG01000006">
    <property type="protein sequence ID" value="PTW59809.1"/>
    <property type="molecule type" value="Genomic_DNA"/>
</dbReference>
<dbReference type="InterPro" id="IPR013785">
    <property type="entry name" value="Aldolase_TIM"/>
</dbReference>
<dbReference type="InterPro" id="IPR041619">
    <property type="entry name" value="NAPRTase_C"/>
</dbReference>
<dbReference type="GO" id="GO:0047280">
    <property type="term" value="F:nicotinamide phosphoribosyltransferase activity"/>
    <property type="evidence" value="ECO:0007669"/>
    <property type="project" value="UniProtKB-ARBA"/>
</dbReference>
<keyword evidence="7 9" id="KW-0808">Transferase</keyword>
<evidence type="ECO:0000256" key="5">
    <source>
        <dbReference type="ARBA" id="ARBA00022598"/>
    </source>
</evidence>
<dbReference type="Pfam" id="PF04095">
    <property type="entry name" value="NAPRTase"/>
    <property type="match status" value="1"/>
</dbReference>
<proteinExistence type="inferred from homology"/>
<dbReference type="CDD" id="cd01570">
    <property type="entry name" value="NAPRTase_A"/>
    <property type="match status" value="1"/>
</dbReference>
<keyword evidence="6 9" id="KW-0662">Pyridine nucleotide biosynthesis</keyword>
<evidence type="ECO:0000256" key="8">
    <source>
        <dbReference type="ARBA" id="ARBA00048668"/>
    </source>
</evidence>
<evidence type="ECO:0000256" key="6">
    <source>
        <dbReference type="ARBA" id="ARBA00022642"/>
    </source>
</evidence>
<dbReference type="Gene3D" id="3.20.20.70">
    <property type="entry name" value="Aldolase class I"/>
    <property type="match status" value="1"/>
</dbReference>
<dbReference type="InterPro" id="IPR007229">
    <property type="entry name" value="Nic_PRibTrfase-Fam"/>
</dbReference>
<dbReference type="Proteomes" id="UP000244081">
    <property type="component" value="Unassembled WGS sequence"/>
</dbReference>
<evidence type="ECO:0000256" key="2">
    <source>
        <dbReference type="ARBA" id="ARBA00010897"/>
    </source>
</evidence>
<dbReference type="PANTHER" id="PTHR11098:SF1">
    <property type="entry name" value="NICOTINATE PHOSPHORIBOSYLTRANSFERASE"/>
    <property type="match status" value="1"/>
</dbReference>
<dbReference type="GO" id="GO:0004516">
    <property type="term" value="F:nicotinate phosphoribosyltransferase activity"/>
    <property type="evidence" value="ECO:0007669"/>
    <property type="project" value="UniProtKB-UniRule"/>
</dbReference>